<dbReference type="SUPFAM" id="SSF55729">
    <property type="entry name" value="Acyl-CoA N-acyltransferases (Nat)"/>
    <property type="match status" value="1"/>
</dbReference>
<gene>
    <name evidence="4" type="ORF">Tfer_2200</name>
</gene>
<dbReference type="GO" id="GO:0016787">
    <property type="term" value="F:hydrolase activity"/>
    <property type="evidence" value="ECO:0007669"/>
    <property type="project" value="UniProtKB-KW"/>
</dbReference>
<dbReference type="Gene3D" id="3.40.1080.20">
    <property type="entry name" value="Acetyl-CoA hydrolase/transferase C-terminal domain"/>
    <property type="match status" value="1"/>
</dbReference>
<dbReference type="InterPro" id="IPR026888">
    <property type="entry name" value="AcetylCoA_hyd_C"/>
</dbReference>
<evidence type="ECO:0000313" key="4">
    <source>
        <dbReference type="EMBL" id="KNZ69096.1"/>
    </source>
</evidence>
<reference evidence="5" key="1">
    <citation type="submission" date="2015-07" db="EMBL/GenBank/DDBJ databases">
        <title>Complete Genome of Thermincola ferriacetica strain Z-0001T.</title>
        <authorList>
            <person name="Lusk B."/>
            <person name="Badalamenti J.P."/>
            <person name="Parameswaran P."/>
            <person name="Bond D.R."/>
            <person name="Torres C.I."/>
        </authorList>
    </citation>
    <scope>NUCLEOTIDE SEQUENCE [LARGE SCALE GENOMIC DNA]</scope>
    <source>
        <strain evidence="5">Z-0001</strain>
    </source>
</reference>
<dbReference type="InterPro" id="IPR016181">
    <property type="entry name" value="Acyl_CoA_acyltransferase"/>
</dbReference>
<dbReference type="Pfam" id="PF13336">
    <property type="entry name" value="AcetylCoA_hyd_C"/>
    <property type="match status" value="1"/>
</dbReference>
<organism evidence="4 5">
    <name type="scientific">Thermincola ferriacetica</name>
    <dbReference type="NCBI Taxonomy" id="281456"/>
    <lineage>
        <taxon>Bacteria</taxon>
        <taxon>Bacillati</taxon>
        <taxon>Bacillota</taxon>
        <taxon>Clostridia</taxon>
        <taxon>Eubacteriales</taxon>
        <taxon>Thermincolaceae</taxon>
        <taxon>Thermincola</taxon>
    </lineage>
</organism>
<dbReference type="Pfam" id="PF02550">
    <property type="entry name" value="AcetylCoA_hydro"/>
    <property type="match status" value="1"/>
</dbReference>
<dbReference type="InterPro" id="IPR037171">
    <property type="entry name" value="NagB/RpiA_transferase-like"/>
</dbReference>
<proteinExistence type="inferred from homology"/>
<dbReference type="Proteomes" id="UP000037175">
    <property type="component" value="Unassembled WGS sequence"/>
</dbReference>
<comment type="caution">
    <text evidence="4">The sequence shown here is derived from an EMBL/GenBank/DDBJ whole genome shotgun (WGS) entry which is preliminary data.</text>
</comment>
<dbReference type="Gene3D" id="3.40.1080.10">
    <property type="entry name" value="Glutaconate Coenzyme A-transferase"/>
    <property type="match status" value="1"/>
</dbReference>
<evidence type="ECO:0000256" key="2">
    <source>
        <dbReference type="ARBA" id="ARBA00022679"/>
    </source>
</evidence>
<evidence type="ECO:0000256" key="1">
    <source>
        <dbReference type="ARBA" id="ARBA00009632"/>
    </source>
</evidence>
<sequence length="636" mass="71593">MSMEETVGIIEEIRKVYPQKFVSQEKVFSHIRPGDRIFIGTACGEPQFLVQALVSYVQKHPKAFCDTEVLHVWTLGVAPYTDNKFRDYFRHNSFFIGSNTRNAVNQGVADYTPVFLSEVPGLIRRGITPIDVALIQTSLPDKHGYMSLGISVDIVKEAVKAASVVIAQVNSYMPRVHGDTFVHIRDVDFIIPFNEPLLEYNARVSDEIAMRIGKYVARIVEDGDTIQVGYGSIPNAVLTCLRDKKHLGVHTELLTDGIVKLMKAGVIDNSRKTIDRNKTVAAFCMGKRETYEYIHDNPAIEFRTVDYTNNPLVIARNYKMTAINSVLGIDLTGQATAESIGRTFYSGIGGQADFMRGACLSPGGKTILALQSTANNGTVSRIVPFLFEGAGVTTTRGDVHYVVTEYGIAYLHGKNIRERAMALISIAHPKFRPWLVEKAKKLNLIYKDQAFISGERGEYPEELETYRTTKKGLTLLLRPVKISDEPLLKEFFYSLSEQSMYNRFISWRRSMPHEHLQQFVVVDYTNDMIILAVLKEGHKETVVGMGQYGVDEHSLAAEVAFVVRDEYQNQGVCTELMSYLTYLAKKQGIAYFTAEVLLDNIPMLHLFEKMGFDMERKSSDGVYELKMALKGQEEVE</sequence>
<dbReference type="SUPFAM" id="SSF100950">
    <property type="entry name" value="NagB/RpiA/CoA transferase-like"/>
    <property type="match status" value="2"/>
</dbReference>
<dbReference type="GO" id="GO:0006083">
    <property type="term" value="P:acetate metabolic process"/>
    <property type="evidence" value="ECO:0007669"/>
    <property type="project" value="InterPro"/>
</dbReference>
<dbReference type="InterPro" id="IPR003702">
    <property type="entry name" value="ActCoA_hydro_N"/>
</dbReference>
<dbReference type="Pfam" id="PF00583">
    <property type="entry name" value="Acetyltransf_1"/>
    <property type="match status" value="1"/>
</dbReference>
<dbReference type="Gene3D" id="3.40.630.30">
    <property type="match status" value="1"/>
</dbReference>
<dbReference type="PANTHER" id="PTHR21432:SF20">
    <property type="entry name" value="ACETYL-COA HYDROLASE"/>
    <property type="match status" value="1"/>
</dbReference>
<dbReference type="InterPro" id="IPR046433">
    <property type="entry name" value="ActCoA_hydro"/>
</dbReference>
<dbReference type="GO" id="GO:0016747">
    <property type="term" value="F:acyltransferase activity, transferring groups other than amino-acyl groups"/>
    <property type="evidence" value="ECO:0007669"/>
    <property type="project" value="InterPro"/>
</dbReference>
<dbReference type="InterPro" id="IPR000182">
    <property type="entry name" value="GNAT_dom"/>
</dbReference>
<feature type="domain" description="N-acetyltransferase" evidence="3">
    <location>
        <begin position="475"/>
        <end position="632"/>
    </location>
</feature>
<keyword evidence="2 4" id="KW-0808">Transferase</keyword>
<dbReference type="EMBL" id="LGTE01000016">
    <property type="protein sequence ID" value="KNZ69096.1"/>
    <property type="molecule type" value="Genomic_DNA"/>
</dbReference>
<dbReference type="PANTHER" id="PTHR21432">
    <property type="entry name" value="ACETYL-COA HYDROLASE-RELATED"/>
    <property type="match status" value="1"/>
</dbReference>
<dbReference type="AlphaFoldDB" id="A0A0L6W0V3"/>
<dbReference type="PATRIC" id="fig|281456.6.peg.2325"/>
<accession>A0A0L6W0V3</accession>
<dbReference type="PROSITE" id="PS51186">
    <property type="entry name" value="GNAT"/>
    <property type="match status" value="1"/>
</dbReference>
<evidence type="ECO:0000259" key="3">
    <source>
        <dbReference type="PROSITE" id="PS51186"/>
    </source>
</evidence>
<keyword evidence="5" id="KW-1185">Reference proteome</keyword>
<name>A0A0L6W0V3_9FIRM</name>
<dbReference type="Gene3D" id="3.30.750.70">
    <property type="entry name" value="4-hydroxybutyrate coenzyme like domains"/>
    <property type="match status" value="1"/>
</dbReference>
<dbReference type="InterPro" id="IPR038460">
    <property type="entry name" value="AcetylCoA_hyd_C_sf"/>
</dbReference>
<keyword evidence="4" id="KW-0378">Hydrolase</keyword>
<protein>
    <submittedName>
        <fullName evidence="4">Acetyl-CoA hydrolase/transferase</fullName>
    </submittedName>
</protein>
<evidence type="ECO:0000313" key="5">
    <source>
        <dbReference type="Proteomes" id="UP000037175"/>
    </source>
</evidence>
<dbReference type="GO" id="GO:0008775">
    <property type="term" value="F:acetate CoA-transferase activity"/>
    <property type="evidence" value="ECO:0007669"/>
    <property type="project" value="InterPro"/>
</dbReference>
<comment type="similarity">
    <text evidence="1">Belongs to the acetyl-CoA hydrolase/transferase family.</text>
</comment>